<keyword evidence="3" id="KW-1185">Reference proteome</keyword>
<name>A0ABX7TKZ1_STRCY</name>
<feature type="transmembrane region" description="Helical" evidence="1">
    <location>
        <begin position="83"/>
        <end position="104"/>
    </location>
</feature>
<evidence type="ECO:0000256" key="1">
    <source>
        <dbReference type="SAM" id="Phobius"/>
    </source>
</evidence>
<dbReference type="InterPro" id="IPR025058">
    <property type="entry name" value="DUF3995"/>
</dbReference>
<protein>
    <recommendedName>
        <fullName evidence="4">DUF3995 domain-containing protein</fullName>
    </recommendedName>
</protein>
<dbReference type="Pfam" id="PF13160">
    <property type="entry name" value="DUF3995"/>
    <property type="match status" value="1"/>
</dbReference>
<sequence>MKLVAWVLGPAGREEWPGRPGAASTAGAGLGVRVAAAVAGAGLLVAGTLHVVWAFSSWPLDSRAEFASAVVGVEESQLPSRPLTLAVAGLLVVASWLVVTGARPANRLAASRLVRVGLWTVFGVMSIRGLGGLVVSGLGLGGAPAEFRHGDLLLYSPLCIVLGCLTGYVAARTRRHRMSPQGRA</sequence>
<proteinExistence type="predicted"/>
<dbReference type="EMBL" id="CP071839">
    <property type="protein sequence ID" value="QTD96045.1"/>
    <property type="molecule type" value="Genomic_DNA"/>
</dbReference>
<reference evidence="2 3" key="1">
    <citation type="submission" date="2021-03" db="EMBL/GenBank/DDBJ databases">
        <title>Complete genome sequence of Streptomyces cyanogenus S136, producer of anticancer angucycline landomycin A.</title>
        <authorList>
            <person name="Hrab P."/>
            <person name="Ruckert C."/>
            <person name="Busche T."/>
            <person name="Ostash I."/>
            <person name="Kalinowski J."/>
            <person name="Fedorenko V."/>
            <person name="Yushchuk O."/>
            <person name="Ostash B."/>
        </authorList>
    </citation>
    <scope>NUCLEOTIDE SEQUENCE [LARGE SCALE GENOMIC DNA]</scope>
    <source>
        <strain evidence="2 3">S136</strain>
    </source>
</reference>
<keyword evidence="1" id="KW-0812">Transmembrane</keyword>
<keyword evidence="1" id="KW-0472">Membrane</keyword>
<evidence type="ECO:0000313" key="2">
    <source>
        <dbReference type="EMBL" id="QTD96045.1"/>
    </source>
</evidence>
<evidence type="ECO:0000313" key="3">
    <source>
        <dbReference type="Proteomes" id="UP000663908"/>
    </source>
</evidence>
<gene>
    <name evidence="2" type="ORF">S1361_01740</name>
</gene>
<feature type="transmembrane region" description="Helical" evidence="1">
    <location>
        <begin position="34"/>
        <end position="55"/>
    </location>
</feature>
<evidence type="ECO:0008006" key="4">
    <source>
        <dbReference type="Google" id="ProtNLM"/>
    </source>
</evidence>
<feature type="transmembrane region" description="Helical" evidence="1">
    <location>
        <begin position="116"/>
        <end position="140"/>
    </location>
</feature>
<feature type="transmembrane region" description="Helical" evidence="1">
    <location>
        <begin position="152"/>
        <end position="171"/>
    </location>
</feature>
<dbReference type="Proteomes" id="UP000663908">
    <property type="component" value="Chromosome"/>
</dbReference>
<organism evidence="2 3">
    <name type="scientific">Streptomyces cyanogenus</name>
    <dbReference type="NCBI Taxonomy" id="80860"/>
    <lineage>
        <taxon>Bacteria</taxon>
        <taxon>Bacillati</taxon>
        <taxon>Actinomycetota</taxon>
        <taxon>Actinomycetes</taxon>
        <taxon>Kitasatosporales</taxon>
        <taxon>Streptomycetaceae</taxon>
        <taxon>Streptomyces</taxon>
    </lineage>
</organism>
<keyword evidence="1" id="KW-1133">Transmembrane helix</keyword>
<accession>A0ABX7TKZ1</accession>